<dbReference type="Proteomes" id="UP000509303">
    <property type="component" value="Chromosome"/>
</dbReference>
<feature type="chain" id="PRO_5038992014" description="Lipoprotein" evidence="2">
    <location>
        <begin position="19"/>
        <end position="177"/>
    </location>
</feature>
<proteinExistence type="predicted"/>
<evidence type="ECO:0000256" key="1">
    <source>
        <dbReference type="SAM" id="MobiDB-lite"/>
    </source>
</evidence>
<feature type="signal peptide" evidence="2">
    <location>
        <begin position="1"/>
        <end position="18"/>
    </location>
</feature>
<feature type="compositionally biased region" description="Basic and acidic residues" evidence="1">
    <location>
        <begin position="30"/>
        <end position="39"/>
    </location>
</feature>
<gene>
    <name evidence="3" type="ORF">HUT08_21825</name>
</gene>
<sequence>MEKRVRKAAMIAGASALAALLVTGCGSDSDGDKDGDKAKQTPSGAEQKPSDAPAEGDGNSAKVEGTYLSKNTGNGQRIVLGVKDKTAFLAGPHTCTGTYQQKTLMLKCPDGNTDRTMGKVTTNADGSLTVDWDALSEDDVLFPAKAGDAIPTPSGLPDIPDLGGDLDDLKNTGGLGG</sequence>
<feature type="region of interest" description="Disordered" evidence="1">
    <location>
        <begin position="27"/>
        <end position="74"/>
    </location>
</feature>
<name>A0A7H8NB62_9ACTN</name>
<evidence type="ECO:0000313" key="3">
    <source>
        <dbReference type="EMBL" id="QKW51727.1"/>
    </source>
</evidence>
<organism evidence="3 4">
    <name type="scientific">Streptomyces buecherae</name>
    <dbReference type="NCBI Taxonomy" id="2763006"/>
    <lineage>
        <taxon>Bacteria</taxon>
        <taxon>Bacillati</taxon>
        <taxon>Actinomycetota</taxon>
        <taxon>Actinomycetes</taxon>
        <taxon>Kitasatosporales</taxon>
        <taxon>Streptomycetaceae</taxon>
        <taxon>Streptomyces</taxon>
    </lineage>
</organism>
<keyword evidence="4" id="KW-1185">Reference proteome</keyword>
<accession>A0A7H8NB62</accession>
<dbReference type="EMBL" id="CP054929">
    <property type="protein sequence ID" value="QKW51727.1"/>
    <property type="molecule type" value="Genomic_DNA"/>
</dbReference>
<reference evidence="3 4" key="1">
    <citation type="submission" date="2020-06" db="EMBL/GenBank/DDBJ databases">
        <title>Genome mining for natural products.</title>
        <authorList>
            <person name="Zhang B."/>
            <person name="Shi J."/>
            <person name="Ge H."/>
        </authorList>
    </citation>
    <scope>NUCLEOTIDE SEQUENCE [LARGE SCALE GENOMIC DNA]</scope>
    <source>
        <strain evidence="3 4">NA00687</strain>
    </source>
</reference>
<dbReference type="PROSITE" id="PS51257">
    <property type="entry name" value="PROKAR_LIPOPROTEIN"/>
    <property type="match status" value="1"/>
</dbReference>
<keyword evidence="2" id="KW-0732">Signal</keyword>
<dbReference type="AlphaFoldDB" id="A0A7H8NB62"/>
<feature type="region of interest" description="Disordered" evidence="1">
    <location>
        <begin position="146"/>
        <end position="177"/>
    </location>
</feature>
<evidence type="ECO:0008006" key="5">
    <source>
        <dbReference type="Google" id="ProtNLM"/>
    </source>
</evidence>
<evidence type="ECO:0000313" key="4">
    <source>
        <dbReference type="Proteomes" id="UP000509303"/>
    </source>
</evidence>
<evidence type="ECO:0000256" key="2">
    <source>
        <dbReference type="SAM" id="SignalP"/>
    </source>
</evidence>
<protein>
    <recommendedName>
        <fullName evidence="5">Lipoprotein</fullName>
    </recommendedName>
</protein>